<dbReference type="AlphaFoldDB" id="A0A1H6S7V4"/>
<dbReference type="GO" id="GO:0051537">
    <property type="term" value="F:2 iron, 2 sulfur cluster binding"/>
    <property type="evidence" value="ECO:0007669"/>
    <property type="project" value="UniProtKB-KW"/>
</dbReference>
<evidence type="ECO:0000256" key="7">
    <source>
        <dbReference type="ARBA" id="ARBA00022737"/>
    </source>
</evidence>
<dbReference type="PROSITE" id="PS00641">
    <property type="entry name" value="COMPLEX1_75K_1"/>
    <property type="match status" value="1"/>
</dbReference>
<dbReference type="InterPro" id="IPR017896">
    <property type="entry name" value="4Fe4S_Fe-S-bd"/>
</dbReference>
<gene>
    <name evidence="17" type="ORF">SAMN04487834_101318</name>
</gene>
<comment type="similarity">
    <text evidence="3">Belongs to the complex I 75 kDa subunit family.</text>
</comment>
<dbReference type="PROSITE" id="PS51839">
    <property type="entry name" value="4FE4S_HC3"/>
    <property type="match status" value="1"/>
</dbReference>
<dbReference type="InterPro" id="IPR013352">
    <property type="entry name" value="Fe_hydrogenase_subset"/>
</dbReference>
<evidence type="ECO:0000259" key="15">
    <source>
        <dbReference type="PROSITE" id="PS51379"/>
    </source>
</evidence>
<feature type="domain" description="4Fe-4S ferredoxin-type" evidence="15">
    <location>
        <begin position="139"/>
        <end position="158"/>
    </location>
</feature>
<dbReference type="Gene3D" id="4.10.260.20">
    <property type="entry name" value="Iron hydrogenase, small subunit"/>
    <property type="match status" value="1"/>
</dbReference>
<accession>A0A1H6S7V4</accession>
<name>A0A1H6S7V4_9FIRM</name>
<keyword evidence="10" id="KW-0411">Iron-sulfur</keyword>
<keyword evidence="5" id="KW-0001">2Fe-2S</keyword>
<keyword evidence="11" id="KW-0520">NAD</keyword>
<dbReference type="EMBL" id="FNYK01000013">
    <property type="protein sequence ID" value="SEI62856.1"/>
    <property type="molecule type" value="Genomic_DNA"/>
</dbReference>
<dbReference type="GO" id="GO:0016020">
    <property type="term" value="C:membrane"/>
    <property type="evidence" value="ECO:0007669"/>
    <property type="project" value="UniProtKB-SubCell"/>
</dbReference>
<evidence type="ECO:0000256" key="8">
    <source>
        <dbReference type="ARBA" id="ARBA00022967"/>
    </source>
</evidence>
<dbReference type="STRING" id="322505.SAMN04487836_11214"/>
<dbReference type="SUPFAM" id="SSF54292">
    <property type="entry name" value="2Fe-2S ferredoxin-like"/>
    <property type="match status" value="1"/>
</dbReference>
<keyword evidence="7" id="KW-0677">Repeat</keyword>
<evidence type="ECO:0000259" key="16">
    <source>
        <dbReference type="PROSITE" id="PS51839"/>
    </source>
</evidence>
<keyword evidence="18" id="KW-1185">Reference proteome</keyword>
<feature type="domain" description="4Fe-4S His(Cys)3-ligated-type" evidence="16">
    <location>
        <begin position="81"/>
        <end position="120"/>
    </location>
</feature>
<dbReference type="Gene3D" id="3.30.70.20">
    <property type="match status" value="1"/>
</dbReference>
<dbReference type="SMART" id="SM00929">
    <property type="entry name" value="NADH-G_4Fe-4S_3"/>
    <property type="match status" value="1"/>
</dbReference>
<evidence type="ECO:0000256" key="2">
    <source>
        <dbReference type="ARBA" id="ARBA00004370"/>
    </source>
</evidence>
<dbReference type="GO" id="GO:0008901">
    <property type="term" value="F:ferredoxin hydrogenase activity"/>
    <property type="evidence" value="ECO:0007669"/>
    <property type="project" value="InterPro"/>
</dbReference>
<dbReference type="InterPro" id="IPR000283">
    <property type="entry name" value="NADH_UbQ_OxRdtase_75kDa_su_CS"/>
</dbReference>
<evidence type="ECO:0000256" key="13">
    <source>
        <dbReference type="ARBA" id="ARBA00034078"/>
    </source>
</evidence>
<feature type="domain" description="4Fe-4S ferredoxin-type" evidence="15">
    <location>
        <begin position="182"/>
        <end position="211"/>
    </location>
</feature>
<protein>
    <submittedName>
        <fullName evidence="17">NADH-quinone oxidoreductase subunit G</fullName>
    </submittedName>
</protein>
<dbReference type="GO" id="GO:0042773">
    <property type="term" value="P:ATP synthesis coupled electron transport"/>
    <property type="evidence" value="ECO:0007669"/>
    <property type="project" value="InterPro"/>
</dbReference>
<evidence type="ECO:0000313" key="18">
    <source>
        <dbReference type="Proteomes" id="UP000183028"/>
    </source>
</evidence>
<reference evidence="18" key="1">
    <citation type="submission" date="2016-10" db="EMBL/GenBank/DDBJ databases">
        <authorList>
            <person name="Varghese N."/>
        </authorList>
    </citation>
    <scope>NUCLEOTIDE SEQUENCE [LARGE SCALE GENOMIC DNA]</scope>
    <source>
        <strain evidence="18">DSM 20406</strain>
    </source>
</reference>
<dbReference type="RefSeq" id="WP_074731620.1">
    <property type="nucleotide sequence ID" value="NZ_CADAIQ010000011.1"/>
</dbReference>
<dbReference type="SMART" id="SM00902">
    <property type="entry name" value="Fe_hyd_SSU"/>
    <property type="match status" value="1"/>
</dbReference>
<dbReference type="Proteomes" id="UP000183028">
    <property type="component" value="Unassembled WGS sequence"/>
</dbReference>
<dbReference type="CDD" id="cd00207">
    <property type="entry name" value="fer2"/>
    <property type="match status" value="1"/>
</dbReference>
<dbReference type="Gene3D" id="3.40.950.10">
    <property type="entry name" value="Fe-only Hydrogenase (Larger Subunit), Chain L, domain 3"/>
    <property type="match status" value="1"/>
</dbReference>
<dbReference type="InterPro" id="IPR009016">
    <property type="entry name" value="Fe_hydrogenase"/>
</dbReference>
<dbReference type="Pfam" id="PF13510">
    <property type="entry name" value="Fer2_4"/>
    <property type="match status" value="1"/>
</dbReference>
<evidence type="ECO:0000256" key="3">
    <source>
        <dbReference type="ARBA" id="ARBA00005404"/>
    </source>
</evidence>
<evidence type="ECO:0000256" key="12">
    <source>
        <dbReference type="ARBA" id="ARBA00023136"/>
    </source>
</evidence>
<dbReference type="eggNOG" id="COG4624">
    <property type="taxonomic scope" value="Bacteria"/>
</dbReference>
<evidence type="ECO:0000256" key="9">
    <source>
        <dbReference type="ARBA" id="ARBA00023004"/>
    </source>
</evidence>
<dbReference type="PANTHER" id="PTHR11615">
    <property type="entry name" value="NITRATE, FORMATE, IRON DEHYDROGENASE"/>
    <property type="match status" value="1"/>
</dbReference>
<dbReference type="OrthoDB" id="9805142at2"/>
<dbReference type="GO" id="GO:0008137">
    <property type="term" value="F:NADH dehydrogenase (ubiquinone) activity"/>
    <property type="evidence" value="ECO:0007669"/>
    <property type="project" value="InterPro"/>
</dbReference>
<comment type="cofactor">
    <cofactor evidence="1">
        <name>[4Fe-4S] cluster</name>
        <dbReference type="ChEBI" id="CHEBI:49883"/>
    </cofactor>
</comment>
<dbReference type="Pfam" id="PF02906">
    <property type="entry name" value="Fe_hyd_lg_C"/>
    <property type="match status" value="1"/>
</dbReference>
<dbReference type="InterPro" id="IPR036991">
    <property type="entry name" value="Fe_hydrogenase_ssu_sf"/>
</dbReference>
<proteinExistence type="inferred from homology"/>
<keyword evidence="12" id="KW-0472">Membrane</keyword>
<dbReference type="InterPro" id="IPR017900">
    <property type="entry name" value="4Fe4S_Fe_S_CS"/>
</dbReference>
<dbReference type="InterPro" id="IPR019574">
    <property type="entry name" value="NADH_UbQ_OxRdtase_Gsu_4Fe4S-bd"/>
</dbReference>
<feature type="domain" description="2Fe-2S ferredoxin-type" evidence="14">
    <location>
        <begin position="3"/>
        <end position="81"/>
    </location>
</feature>
<dbReference type="InterPro" id="IPR050340">
    <property type="entry name" value="Cytosolic_Fe-S_CAF"/>
</dbReference>
<dbReference type="Pfam" id="PF10588">
    <property type="entry name" value="NADH-G_4Fe-4S_3"/>
    <property type="match status" value="1"/>
</dbReference>
<dbReference type="GO" id="GO:0005506">
    <property type="term" value="F:iron ion binding"/>
    <property type="evidence" value="ECO:0007669"/>
    <property type="project" value="InterPro"/>
</dbReference>
<organism evidence="17 18">
    <name type="scientific">Sharpea azabuensis</name>
    <dbReference type="NCBI Taxonomy" id="322505"/>
    <lineage>
        <taxon>Bacteria</taxon>
        <taxon>Bacillati</taxon>
        <taxon>Bacillota</taxon>
        <taxon>Erysipelotrichia</taxon>
        <taxon>Erysipelotrichales</taxon>
        <taxon>Coprobacillaceae</taxon>
        <taxon>Sharpea</taxon>
    </lineage>
</organism>
<dbReference type="Gene3D" id="3.10.20.740">
    <property type="match status" value="1"/>
</dbReference>
<keyword evidence="6" id="KW-0479">Metal-binding</keyword>
<keyword evidence="4" id="KW-0004">4Fe-4S</keyword>
<dbReference type="PROSITE" id="PS51085">
    <property type="entry name" value="2FE2S_FER_2"/>
    <property type="match status" value="1"/>
</dbReference>
<keyword evidence="8" id="KW-1278">Translocase</keyword>
<dbReference type="PROSITE" id="PS51379">
    <property type="entry name" value="4FE4S_FER_2"/>
    <property type="match status" value="2"/>
</dbReference>
<evidence type="ECO:0000256" key="6">
    <source>
        <dbReference type="ARBA" id="ARBA00022723"/>
    </source>
</evidence>
<dbReference type="InterPro" id="IPR004108">
    <property type="entry name" value="Fe_hydrogenase_lsu_C"/>
</dbReference>
<dbReference type="Pfam" id="PF02256">
    <property type="entry name" value="Fe_hyd_SSU"/>
    <property type="match status" value="1"/>
</dbReference>
<comment type="subcellular location">
    <subcellularLocation>
        <location evidence="2">Membrane</location>
    </subcellularLocation>
</comment>
<dbReference type="NCBIfam" id="TIGR02512">
    <property type="entry name" value="FeFe_hydrog_A"/>
    <property type="match status" value="1"/>
</dbReference>
<dbReference type="InterPro" id="IPR036010">
    <property type="entry name" value="2Fe-2S_ferredoxin-like_sf"/>
</dbReference>
<evidence type="ECO:0000256" key="4">
    <source>
        <dbReference type="ARBA" id="ARBA00022485"/>
    </source>
</evidence>
<dbReference type="Pfam" id="PF12838">
    <property type="entry name" value="Fer4_7"/>
    <property type="match status" value="1"/>
</dbReference>
<evidence type="ECO:0000259" key="14">
    <source>
        <dbReference type="PROSITE" id="PS51085"/>
    </source>
</evidence>
<evidence type="ECO:0000256" key="11">
    <source>
        <dbReference type="ARBA" id="ARBA00023027"/>
    </source>
</evidence>
<dbReference type="PROSITE" id="PS00198">
    <property type="entry name" value="4FE4S_FER_1"/>
    <property type="match status" value="1"/>
</dbReference>
<evidence type="ECO:0000313" key="17">
    <source>
        <dbReference type="EMBL" id="SEI62856.1"/>
    </source>
</evidence>
<dbReference type="SUPFAM" id="SSF54862">
    <property type="entry name" value="4Fe-4S ferredoxins"/>
    <property type="match status" value="1"/>
</dbReference>
<evidence type="ECO:0000256" key="1">
    <source>
        <dbReference type="ARBA" id="ARBA00001966"/>
    </source>
</evidence>
<evidence type="ECO:0000256" key="10">
    <source>
        <dbReference type="ARBA" id="ARBA00023014"/>
    </source>
</evidence>
<sequence>MVNNVRIWIDGHSYHVPERTTILDAAKMAGIQIPTLCYWKGLNEIGACRVCVVEVEGYERLFTACNNTVDEGMVIWTNSKKVREARIVNVQLILSQHNANCTMCTRSGNCSLQKVANDLGIMDSPYKKDIPAQKGNPNFPLIRDYTKCIKCMRCIQVCDKIQNSHIWDVVNTGSRTTVDVRDVYSLEDSKCALCGQCITHCPVNALHERDDTDSVYEAIDDPKKVVIAQIAPSIRTAWGEEFGLSPDVATVERLAEALHMIGFDFILDTDFSADLTIMEEASEFLDHLQHPTDHKFPMFTSCCPGWVRFVKAHYPEFVDQLSTSKSPQQMFGAIAKSYYAKLLQVEPENIYSVSIMPCLAKKQECDIPVMNDACGDPDVDVVLTTREVNRMIRRAYIIPSEIKERALDMPLGLGSGAGNIFGATGGVMEAALRTAYHFATGHNPDPDAFREVRGMEGWKEKVFDMDGTSVKVAVANGLGNASRLLDALKAGKVSYDFVEVMACPGGCVGGGGQPIHDGKFEAPERAGVLYRQDAKNVIRFSHENPSIKEVYQEFLGQPNSERAHHLLHTDHHAWKMPGEK</sequence>
<dbReference type="InterPro" id="IPR003149">
    <property type="entry name" value="Fe_hydrogenase_ssu"/>
</dbReference>
<dbReference type="FunFam" id="3.10.20.740:FF:000004">
    <property type="entry name" value="NADH-quinone oxidoreductase"/>
    <property type="match status" value="1"/>
</dbReference>
<dbReference type="FunFam" id="3.30.70.20:FF:000035">
    <property type="entry name" value="Iron hydrogenase 1"/>
    <property type="match status" value="1"/>
</dbReference>
<comment type="cofactor">
    <cofactor evidence="13">
        <name>[2Fe-2S] cluster</name>
        <dbReference type="ChEBI" id="CHEBI:190135"/>
    </cofactor>
</comment>
<dbReference type="SUPFAM" id="SSF53920">
    <property type="entry name" value="Fe-only hydrogenase"/>
    <property type="match status" value="1"/>
</dbReference>
<evidence type="ECO:0000256" key="5">
    <source>
        <dbReference type="ARBA" id="ARBA00022714"/>
    </source>
</evidence>
<dbReference type="GO" id="GO:0051539">
    <property type="term" value="F:4 iron, 4 sulfur cluster binding"/>
    <property type="evidence" value="ECO:0007669"/>
    <property type="project" value="UniProtKB-KW"/>
</dbReference>
<dbReference type="Gene3D" id="3.40.50.1780">
    <property type="match status" value="1"/>
</dbReference>
<dbReference type="eggNOG" id="COG3383">
    <property type="taxonomic scope" value="Bacteria"/>
</dbReference>
<keyword evidence="9" id="KW-0408">Iron</keyword>
<dbReference type="InterPro" id="IPR001041">
    <property type="entry name" value="2Fe-2S_ferredoxin-type"/>
</dbReference>